<dbReference type="eggNOG" id="ENOG50338MH">
    <property type="taxonomic scope" value="Bacteria"/>
</dbReference>
<name>A0A059FD09_9PROT</name>
<dbReference type="Proteomes" id="UP000024816">
    <property type="component" value="Unassembled WGS sequence"/>
</dbReference>
<dbReference type="RefSeq" id="WP_035581232.1">
    <property type="nucleotide sequence ID" value="NZ_ARYJ01000005.1"/>
</dbReference>
<gene>
    <name evidence="1" type="ORF">HJA_09059</name>
</gene>
<comment type="caution">
    <text evidence="1">The sequence shown here is derived from an EMBL/GenBank/DDBJ whole genome shotgun (WGS) entry which is preliminary data.</text>
</comment>
<evidence type="ECO:0008006" key="3">
    <source>
        <dbReference type="Google" id="ProtNLM"/>
    </source>
</evidence>
<proteinExistence type="predicted"/>
<accession>A0A059FD09</accession>
<dbReference type="EMBL" id="ARYJ01000005">
    <property type="protein sequence ID" value="KCZ88505.1"/>
    <property type="molecule type" value="Genomic_DNA"/>
</dbReference>
<evidence type="ECO:0000313" key="2">
    <source>
        <dbReference type="Proteomes" id="UP000024816"/>
    </source>
</evidence>
<dbReference type="PATRIC" id="fig|1280952.3.peg.1806"/>
<dbReference type="STRING" id="1280952.HJA_09059"/>
<organism evidence="1 2">
    <name type="scientific">Hyphomonas jannaschiana VP2</name>
    <dbReference type="NCBI Taxonomy" id="1280952"/>
    <lineage>
        <taxon>Bacteria</taxon>
        <taxon>Pseudomonadati</taxon>
        <taxon>Pseudomonadota</taxon>
        <taxon>Alphaproteobacteria</taxon>
        <taxon>Hyphomonadales</taxon>
        <taxon>Hyphomonadaceae</taxon>
        <taxon>Hyphomonas</taxon>
    </lineage>
</organism>
<evidence type="ECO:0000313" key="1">
    <source>
        <dbReference type="EMBL" id="KCZ88505.1"/>
    </source>
</evidence>
<dbReference type="PROSITE" id="PS51257">
    <property type="entry name" value="PROKAR_LIPOPROTEIN"/>
    <property type="match status" value="1"/>
</dbReference>
<reference evidence="1 2" key="1">
    <citation type="journal article" date="2014" name="Antonie Van Leeuwenhoek">
        <title>Hyphomonas beringensis sp. nov. and Hyphomonas chukchiensis sp. nov., isolated from surface seawater of the Bering Sea and Chukchi Sea.</title>
        <authorList>
            <person name="Li C."/>
            <person name="Lai Q."/>
            <person name="Li G."/>
            <person name="Dong C."/>
            <person name="Wang J."/>
            <person name="Liao Y."/>
            <person name="Shao Z."/>
        </authorList>
    </citation>
    <scope>NUCLEOTIDE SEQUENCE [LARGE SCALE GENOMIC DNA]</scope>
    <source>
        <strain evidence="1 2">VP2</strain>
    </source>
</reference>
<protein>
    <recommendedName>
        <fullName evidence="3">Lipoprotein</fullName>
    </recommendedName>
</protein>
<dbReference type="AlphaFoldDB" id="A0A059FD09"/>
<dbReference type="OrthoDB" id="8360028at2"/>
<sequence length="371" mass="39730">MRPGQAILTFAAIILLAACGGPDGPLVPPLGTKVPPVPAEGLEHPGRTRIKRVSTACSMPRPSEDAEILGIMVSHGNALSNIAVAGQDEETTAAFIHVDPGDTPVYLIALSGQPMLWVVEGATERVERLIVQPAPTKTGPGVAVTGLTASRVGALNPNACGQPYELVHYGAEHLFQKLRSIFRRDDLRMVGVESVGTVRAPSGKLGGARSSRNGPMITTDAGNYVIRDSKPVRVNPNARNFTVNQFRSFYPGGVVMVHPETVVSTRPVDVYDVLPAEAGLIQLVEAGALTFVPEEAGYLINGPIPRIPAGLNGAHSVKFGLAEGVEKPKGTFNHSSLFDAATGECLEGQCKWLEEISRRDDEYRRQLRRRR</sequence>
<keyword evidence="2" id="KW-1185">Reference proteome</keyword>